<feature type="domain" description="N-acetyltransferase" evidence="3">
    <location>
        <begin position="12"/>
        <end position="149"/>
    </location>
</feature>
<organism evidence="4 5">
    <name type="scientific">Companilactobacillus baiquanensis</name>
    <dbReference type="NCBI Taxonomy" id="2486005"/>
    <lineage>
        <taxon>Bacteria</taxon>
        <taxon>Bacillati</taxon>
        <taxon>Bacillota</taxon>
        <taxon>Bacilli</taxon>
        <taxon>Lactobacillales</taxon>
        <taxon>Lactobacillaceae</taxon>
        <taxon>Companilactobacillus</taxon>
    </lineage>
</organism>
<dbReference type="Pfam" id="PF13673">
    <property type="entry name" value="Acetyltransf_10"/>
    <property type="match status" value="1"/>
</dbReference>
<keyword evidence="2 4" id="KW-0012">Acyltransferase</keyword>
<dbReference type="PANTHER" id="PTHR43800:SF1">
    <property type="entry name" value="PEPTIDYL-LYSINE N-ACETYLTRANSFERASE YJAB"/>
    <property type="match status" value="1"/>
</dbReference>
<protein>
    <submittedName>
        <fullName evidence="4">GNAT family N-acetyltransferase</fullName>
        <ecNumber evidence="4">2.3.1.-</ecNumber>
    </submittedName>
</protein>
<reference evidence="5" key="1">
    <citation type="journal article" date="2019" name="Int. J. Syst. Evol. Microbiol.">
        <title>The Global Catalogue of Microorganisms (GCM) 10K type strain sequencing project: providing services to taxonomists for standard genome sequencing and annotation.</title>
        <authorList>
            <consortium name="The Broad Institute Genomics Platform"/>
            <consortium name="The Broad Institute Genome Sequencing Center for Infectious Disease"/>
            <person name="Wu L."/>
            <person name="Ma J."/>
        </authorList>
    </citation>
    <scope>NUCLEOTIDE SEQUENCE [LARGE SCALE GENOMIC DNA]</scope>
    <source>
        <strain evidence="5">CCM 8895</strain>
    </source>
</reference>
<dbReference type="GO" id="GO:0016746">
    <property type="term" value="F:acyltransferase activity"/>
    <property type="evidence" value="ECO:0007669"/>
    <property type="project" value="UniProtKB-KW"/>
</dbReference>
<dbReference type="EC" id="2.3.1.-" evidence="4"/>
<dbReference type="InterPro" id="IPR000182">
    <property type="entry name" value="GNAT_dom"/>
</dbReference>
<proteinExistence type="predicted"/>
<name>A0ABW1UYB8_9LACO</name>
<dbReference type="RefSeq" id="WP_164507713.1">
    <property type="nucleotide sequence ID" value="NZ_JBHSSN010000015.1"/>
</dbReference>
<dbReference type="CDD" id="cd04301">
    <property type="entry name" value="NAT_SF"/>
    <property type="match status" value="1"/>
</dbReference>
<evidence type="ECO:0000313" key="5">
    <source>
        <dbReference type="Proteomes" id="UP001596186"/>
    </source>
</evidence>
<keyword evidence="1 4" id="KW-0808">Transferase</keyword>
<evidence type="ECO:0000313" key="4">
    <source>
        <dbReference type="EMBL" id="MFC6323804.1"/>
    </source>
</evidence>
<dbReference type="InterPro" id="IPR016181">
    <property type="entry name" value="Acyl_CoA_acyltransferase"/>
</dbReference>
<comment type="caution">
    <text evidence="4">The sequence shown here is derived from an EMBL/GenBank/DDBJ whole genome shotgun (WGS) entry which is preliminary data.</text>
</comment>
<gene>
    <name evidence="4" type="ORF">ACFP1F_08640</name>
</gene>
<evidence type="ECO:0000259" key="3">
    <source>
        <dbReference type="PROSITE" id="PS51186"/>
    </source>
</evidence>
<dbReference type="Proteomes" id="UP001596186">
    <property type="component" value="Unassembled WGS sequence"/>
</dbReference>
<keyword evidence="5" id="KW-1185">Reference proteome</keyword>
<evidence type="ECO:0000256" key="2">
    <source>
        <dbReference type="ARBA" id="ARBA00023315"/>
    </source>
</evidence>
<dbReference type="PANTHER" id="PTHR43800">
    <property type="entry name" value="PEPTIDYL-LYSINE N-ACETYLTRANSFERASE YJAB"/>
    <property type="match status" value="1"/>
</dbReference>
<dbReference type="SUPFAM" id="SSF55729">
    <property type="entry name" value="Acyl-CoA N-acyltransferases (Nat)"/>
    <property type="match status" value="1"/>
</dbReference>
<dbReference type="PROSITE" id="PS51186">
    <property type="entry name" value="GNAT"/>
    <property type="match status" value="1"/>
</dbReference>
<accession>A0ABW1UYB8</accession>
<sequence>MKIIAETQRSSDLILQLIDVWESAVRNTHSFLTEADIKYFKDLLPDILKQVSHLLVAYNDQRQPIGFAGINKTEIAMLFITQNYRKQGLGKQLIKLAVTNYQADKITVNTQNPEAVGFYEHIGFVTYRQQSTDDSGRPFPVLKMRLAPEK</sequence>
<dbReference type="Gene3D" id="3.40.630.30">
    <property type="match status" value="1"/>
</dbReference>
<evidence type="ECO:0000256" key="1">
    <source>
        <dbReference type="ARBA" id="ARBA00022679"/>
    </source>
</evidence>
<dbReference type="EMBL" id="JBHSSN010000015">
    <property type="protein sequence ID" value="MFC6323804.1"/>
    <property type="molecule type" value="Genomic_DNA"/>
</dbReference>